<sequence length="511" mass="55461">MDASAFEQGVRRCIPSEFVMIAGSEDAEEAEEIYNAARKFDLPYVKGKEGGLCTSIFLNVLYQNIPRVVVGPNKAPSSEPLTCHQLLKSMYATSKAKGYTPVPQMTASRPLEAQRPFYIVPPGATGRRRALIIGINYTGQQGQIRAPQNDAHNVQQLLIRKCGFDPQEILMLVDDGEQMSPTKQNIQAGLQQMVAYSRPGDVLVVSFSGHGGRVADKDGDEEDGYDSSLMPVDFASAGQIVDDDLLKYFIKAIPAGVHTTMLVDACHCGSVGDLPYTLGADKATYRMEKGFNMETYQEAMAKDKAAYEAEQERKRAKEERRKEREAIRQRRAEQEALEKANATSAATVGAPGATTRVNQTPITIHANNPEELQALASKFGASMQFSPDQVAAMARQGGGTISTGPMMMTPEQAAVFQAKHNNGAAGGPIVMVGKPVPVNAGGYPRSSSRTKTAPLEPVRKVVGGSKPAVSSFKSKRCHLPREYQSVPKQYPPQKSQCTRPSLLRVSGHARL</sequence>
<dbReference type="EMBL" id="HBIM01000990">
    <property type="protein sequence ID" value="CAE0402580.1"/>
    <property type="molecule type" value="Transcribed_RNA"/>
</dbReference>
<feature type="region of interest" description="Disordered" evidence="2">
    <location>
        <begin position="464"/>
        <end position="499"/>
    </location>
</feature>
<dbReference type="InterPro" id="IPR029030">
    <property type="entry name" value="Caspase-like_dom_sf"/>
</dbReference>
<dbReference type="GO" id="GO:0004197">
    <property type="term" value="F:cysteine-type endopeptidase activity"/>
    <property type="evidence" value="ECO:0007669"/>
    <property type="project" value="InterPro"/>
</dbReference>
<evidence type="ECO:0000256" key="1">
    <source>
        <dbReference type="ARBA" id="ARBA00009005"/>
    </source>
</evidence>
<dbReference type="InterPro" id="IPR050452">
    <property type="entry name" value="Metacaspase"/>
</dbReference>
<comment type="similarity">
    <text evidence="1">Belongs to the peptidase C14B family.</text>
</comment>
<proteinExistence type="inferred from homology"/>
<dbReference type="Gene3D" id="3.40.50.12660">
    <property type="match status" value="2"/>
</dbReference>
<evidence type="ECO:0000313" key="4">
    <source>
        <dbReference type="EMBL" id="CAE0402580.1"/>
    </source>
</evidence>
<dbReference type="InterPro" id="IPR011600">
    <property type="entry name" value="Pept_C14_caspase"/>
</dbReference>
<reference evidence="4" key="1">
    <citation type="submission" date="2021-01" db="EMBL/GenBank/DDBJ databases">
        <authorList>
            <person name="Corre E."/>
            <person name="Pelletier E."/>
            <person name="Niang G."/>
            <person name="Scheremetjew M."/>
            <person name="Finn R."/>
            <person name="Kale V."/>
            <person name="Holt S."/>
            <person name="Cochrane G."/>
            <person name="Meng A."/>
            <person name="Brown T."/>
            <person name="Cohen L."/>
        </authorList>
    </citation>
    <scope>NUCLEOTIDE SEQUENCE</scope>
    <source>
        <strain evidence="4">CCMP127</strain>
    </source>
</reference>
<feature type="domain" description="Peptidase C14 caspase" evidence="3">
    <location>
        <begin position="127"/>
        <end position="318"/>
    </location>
</feature>
<dbReference type="PANTHER" id="PTHR48104:SF30">
    <property type="entry name" value="METACASPASE-1"/>
    <property type="match status" value="1"/>
</dbReference>
<feature type="region of interest" description="Disordered" evidence="2">
    <location>
        <begin position="310"/>
        <end position="354"/>
    </location>
</feature>
<feature type="compositionally biased region" description="Basic and acidic residues" evidence="2">
    <location>
        <begin position="310"/>
        <end position="338"/>
    </location>
</feature>
<organism evidence="4">
    <name type="scientific">Amphora coffeiformis</name>
    <dbReference type="NCBI Taxonomy" id="265554"/>
    <lineage>
        <taxon>Eukaryota</taxon>
        <taxon>Sar</taxon>
        <taxon>Stramenopiles</taxon>
        <taxon>Ochrophyta</taxon>
        <taxon>Bacillariophyta</taxon>
        <taxon>Bacillariophyceae</taxon>
        <taxon>Bacillariophycidae</taxon>
        <taxon>Thalassiophysales</taxon>
        <taxon>Catenulaceae</taxon>
        <taxon>Amphora</taxon>
    </lineage>
</organism>
<gene>
    <name evidence="4" type="ORF">ACOF00016_LOCUS858</name>
</gene>
<name>A0A7S3KXX3_9STRA</name>
<evidence type="ECO:0000259" key="3">
    <source>
        <dbReference type="Pfam" id="PF00656"/>
    </source>
</evidence>
<accession>A0A7S3KXX3</accession>
<dbReference type="GO" id="GO:0005737">
    <property type="term" value="C:cytoplasm"/>
    <property type="evidence" value="ECO:0007669"/>
    <property type="project" value="TreeGrafter"/>
</dbReference>
<protein>
    <recommendedName>
        <fullName evidence="3">Peptidase C14 caspase domain-containing protein</fullName>
    </recommendedName>
</protein>
<evidence type="ECO:0000256" key="2">
    <source>
        <dbReference type="SAM" id="MobiDB-lite"/>
    </source>
</evidence>
<dbReference type="Pfam" id="PF00656">
    <property type="entry name" value="Peptidase_C14"/>
    <property type="match status" value="1"/>
</dbReference>
<dbReference type="SUPFAM" id="SSF52129">
    <property type="entry name" value="Caspase-like"/>
    <property type="match status" value="1"/>
</dbReference>
<dbReference type="PANTHER" id="PTHR48104">
    <property type="entry name" value="METACASPASE-4"/>
    <property type="match status" value="1"/>
</dbReference>
<dbReference type="AlphaFoldDB" id="A0A7S3KXX3"/>
<dbReference type="GO" id="GO:0006508">
    <property type="term" value="P:proteolysis"/>
    <property type="evidence" value="ECO:0007669"/>
    <property type="project" value="InterPro"/>
</dbReference>